<dbReference type="AlphaFoldDB" id="A0A8B6DJ28"/>
<reference evidence="1" key="1">
    <citation type="submission" date="2018-11" db="EMBL/GenBank/DDBJ databases">
        <authorList>
            <person name="Alioto T."/>
            <person name="Alioto T."/>
        </authorList>
    </citation>
    <scope>NUCLEOTIDE SEQUENCE</scope>
</reference>
<evidence type="ECO:0000313" key="1">
    <source>
        <dbReference type="EMBL" id="VDI19802.1"/>
    </source>
</evidence>
<gene>
    <name evidence="1" type="ORF">MGAL_10B039316</name>
</gene>
<comment type="caution">
    <text evidence="1">The sequence shown here is derived from an EMBL/GenBank/DDBJ whole genome shotgun (WGS) entry which is preliminary data.</text>
</comment>
<proteinExistence type="predicted"/>
<keyword evidence="2" id="KW-1185">Reference proteome</keyword>
<accession>A0A8B6DJ28</accession>
<sequence>MFNPLTSELETQLPTSDSNNCIAVDQTSSQQILFNQSYRNQGKGNVESNVKLKVTGDTFSPSQDILMMMNQCPQLVDLEDMVVSQSCTENPCLECFLNFQLEITEFKLLKFLQLEILLINEYLPSRGTDSGHDAYRAALDT</sequence>
<evidence type="ECO:0000313" key="2">
    <source>
        <dbReference type="Proteomes" id="UP000596742"/>
    </source>
</evidence>
<organism evidence="1 2">
    <name type="scientific">Mytilus galloprovincialis</name>
    <name type="common">Mediterranean mussel</name>
    <dbReference type="NCBI Taxonomy" id="29158"/>
    <lineage>
        <taxon>Eukaryota</taxon>
        <taxon>Metazoa</taxon>
        <taxon>Spiralia</taxon>
        <taxon>Lophotrochozoa</taxon>
        <taxon>Mollusca</taxon>
        <taxon>Bivalvia</taxon>
        <taxon>Autobranchia</taxon>
        <taxon>Pteriomorphia</taxon>
        <taxon>Mytilida</taxon>
        <taxon>Mytiloidea</taxon>
        <taxon>Mytilidae</taxon>
        <taxon>Mytilinae</taxon>
        <taxon>Mytilus</taxon>
    </lineage>
</organism>
<dbReference type="Proteomes" id="UP000596742">
    <property type="component" value="Unassembled WGS sequence"/>
</dbReference>
<protein>
    <submittedName>
        <fullName evidence="1">Uncharacterized protein</fullName>
    </submittedName>
</protein>
<name>A0A8B6DJ28_MYTGA</name>
<dbReference type="EMBL" id="UYJE01003499">
    <property type="protein sequence ID" value="VDI19802.1"/>
    <property type="molecule type" value="Genomic_DNA"/>
</dbReference>